<evidence type="ECO:0000313" key="2">
    <source>
        <dbReference type="Proteomes" id="UP000044806"/>
    </source>
</evidence>
<evidence type="ECO:0000313" key="1">
    <source>
        <dbReference type="EMBL" id="CSA33998.1"/>
    </source>
</evidence>
<organism evidence="1 2">
    <name type="scientific">Vibrio cholerae</name>
    <dbReference type="NCBI Taxonomy" id="666"/>
    <lineage>
        <taxon>Bacteria</taxon>
        <taxon>Pseudomonadati</taxon>
        <taxon>Pseudomonadota</taxon>
        <taxon>Gammaproteobacteria</taxon>
        <taxon>Vibrionales</taxon>
        <taxon>Vibrionaceae</taxon>
        <taxon>Vibrio</taxon>
    </lineage>
</organism>
<reference evidence="1 2" key="1">
    <citation type="submission" date="2015-07" db="EMBL/GenBank/DDBJ databases">
        <authorList>
            <consortium name="Pathogen Informatics"/>
        </authorList>
    </citation>
    <scope>NUCLEOTIDE SEQUENCE [LARGE SCALE GENOMIC DNA]</scope>
    <source>
        <strain evidence="1 2">A51</strain>
    </source>
</reference>
<protein>
    <submittedName>
        <fullName evidence="1">Uncharacterized protein</fullName>
    </submittedName>
</protein>
<sequence length="72" mass="7822">MSASAGAVLATNSEILEKNRAHTLRSHEWSKKILRGDSAPPNVLKMATAAQRLRRPAINHSQVECAVAHPEP</sequence>
<name>A0A655Q1Q5_VIBCL</name>
<accession>A0A655Q1Q5</accession>
<dbReference type="AlphaFoldDB" id="A0A655Q1Q5"/>
<dbReference type="EMBL" id="CWOW01000005">
    <property type="protein sequence ID" value="CSA33998.1"/>
    <property type="molecule type" value="Genomic_DNA"/>
</dbReference>
<dbReference type="Proteomes" id="UP000044806">
    <property type="component" value="Unassembled WGS sequence"/>
</dbReference>
<gene>
    <name evidence="1" type="ORF">ERS013165_01359</name>
</gene>
<proteinExistence type="predicted"/>